<keyword evidence="6" id="KW-1185">Reference proteome</keyword>
<evidence type="ECO:0000256" key="1">
    <source>
        <dbReference type="ARBA" id="ARBA00023015"/>
    </source>
</evidence>
<dbReference type="PANTHER" id="PTHR43280">
    <property type="entry name" value="ARAC-FAMILY TRANSCRIPTIONAL REGULATOR"/>
    <property type="match status" value="1"/>
</dbReference>
<dbReference type="SMART" id="SM00342">
    <property type="entry name" value="HTH_ARAC"/>
    <property type="match status" value="1"/>
</dbReference>
<sequence>MISHINHHISAYIRYSVYRECPTEPWAIKKRTIPDHELVYVTGGKGEVMMNGEVYKAMDKALFYFHPCMEHAIKSDPQNPLRFYAIHFSYTYLDYVNDHWEVIGSDKLPLPYHSLLPNKQMIINYFCQIHAIYQQKDMFHKVHYNGLFSVLLATIYQVLFENAYHFGKGKKMDAIMGYIQDNIQEKLTTRELASTFKVSPDYLSTLFKKTTGETLMNYINRSKINRAKEMILQQQLKMKDIAEKLHFCDPYYFSKTFKRFEGISPSAYMAKVSLFEEGTKHI</sequence>
<gene>
    <name evidence="5" type="ORF">HZI73_06590</name>
</gene>
<dbReference type="SUPFAM" id="SSF46689">
    <property type="entry name" value="Homeodomain-like"/>
    <property type="match status" value="2"/>
</dbReference>
<dbReference type="RefSeq" id="WP_212697460.1">
    <property type="nucleotide sequence ID" value="NZ_CP058649.1"/>
</dbReference>
<keyword evidence="3" id="KW-0804">Transcription</keyword>
<dbReference type="PROSITE" id="PS01124">
    <property type="entry name" value="HTH_ARAC_FAMILY_2"/>
    <property type="match status" value="1"/>
</dbReference>
<dbReference type="InterPro" id="IPR037923">
    <property type="entry name" value="HTH-like"/>
</dbReference>
<proteinExistence type="predicted"/>
<dbReference type="Pfam" id="PF02311">
    <property type="entry name" value="AraC_binding"/>
    <property type="match status" value="1"/>
</dbReference>
<dbReference type="KEGG" id="vpy:HZI73_06590"/>
<dbReference type="GO" id="GO:0003700">
    <property type="term" value="F:DNA-binding transcription factor activity"/>
    <property type="evidence" value="ECO:0007669"/>
    <property type="project" value="InterPro"/>
</dbReference>
<dbReference type="Proteomes" id="UP000683246">
    <property type="component" value="Chromosome"/>
</dbReference>
<keyword evidence="2" id="KW-0238">DNA-binding</keyword>
<feature type="domain" description="HTH araC/xylS-type" evidence="4">
    <location>
        <begin position="173"/>
        <end position="271"/>
    </location>
</feature>
<accession>A0A8J8SG67</accession>
<organism evidence="5 6">
    <name type="scientific">Vallitalea pronyensis</name>
    <dbReference type="NCBI Taxonomy" id="1348613"/>
    <lineage>
        <taxon>Bacteria</taxon>
        <taxon>Bacillati</taxon>
        <taxon>Bacillota</taxon>
        <taxon>Clostridia</taxon>
        <taxon>Lachnospirales</taxon>
        <taxon>Vallitaleaceae</taxon>
        <taxon>Vallitalea</taxon>
    </lineage>
</organism>
<evidence type="ECO:0000256" key="3">
    <source>
        <dbReference type="ARBA" id="ARBA00023163"/>
    </source>
</evidence>
<evidence type="ECO:0000256" key="2">
    <source>
        <dbReference type="ARBA" id="ARBA00023125"/>
    </source>
</evidence>
<keyword evidence="1" id="KW-0805">Transcription regulation</keyword>
<dbReference type="Gene3D" id="1.10.10.60">
    <property type="entry name" value="Homeodomain-like"/>
    <property type="match status" value="2"/>
</dbReference>
<dbReference type="EMBL" id="CP058649">
    <property type="protein sequence ID" value="QUI21988.1"/>
    <property type="molecule type" value="Genomic_DNA"/>
</dbReference>
<dbReference type="AlphaFoldDB" id="A0A8J8SG67"/>
<dbReference type="Gene3D" id="2.60.120.10">
    <property type="entry name" value="Jelly Rolls"/>
    <property type="match status" value="1"/>
</dbReference>
<protein>
    <submittedName>
        <fullName evidence="5">AraC family transcriptional regulator</fullName>
    </submittedName>
</protein>
<evidence type="ECO:0000259" key="4">
    <source>
        <dbReference type="PROSITE" id="PS01124"/>
    </source>
</evidence>
<dbReference type="GO" id="GO:0043565">
    <property type="term" value="F:sequence-specific DNA binding"/>
    <property type="evidence" value="ECO:0007669"/>
    <property type="project" value="InterPro"/>
</dbReference>
<dbReference type="InterPro" id="IPR014710">
    <property type="entry name" value="RmlC-like_jellyroll"/>
</dbReference>
<evidence type="ECO:0000313" key="5">
    <source>
        <dbReference type="EMBL" id="QUI21988.1"/>
    </source>
</evidence>
<dbReference type="Pfam" id="PF12833">
    <property type="entry name" value="HTH_18"/>
    <property type="match status" value="1"/>
</dbReference>
<reference evidence="5" key="1">
    <citation type="submission" date="2020-07" db="EMBL/GenBank/DDBJ databases">
        <title>Vallitalea pronyensis genome.</title>
        <authorList>
            <person name="Postec A."/>
        </authorList>
    </citation>
    <scope>NUCLEOTIDE SEQUENCE</scope>
    <source>
        <strain evidence="5">FatNI3</strain>
    </source>
</reference>
<dbReference type="InterPro" id="IPR003313">
    <property type="entry name" value="AraC-bd"/>
</dbReference>
<dbReference type="InterPro" id="IPR009057">
    <property type="entry name" value="Homeodomain-like_sf"/>
</dbReference>
<dbReference type="InterPro" id="IPR018060">
    <property type="entry name" value="HTH_AraC"/>
</dbReference>
<dbReference type="PANTHER" id="PTHR43280:SF2">
    <property type="entry name" value="HTH-TYPE TRANSCRIPTIONAL REGULATOR EXSA"/>
    <property type="match status" value="1"/>
</dbReference>
<evidence type="ECO:0000313" key="6">
    <source>
        <dbReference type="Proteomes" id="UP000683246"/>
    </source>
</evidence>
<name>A0A8J8SG67_9FIRM</name>
<dbReference type="SUPFAM" id="SSF51215">
    <property type="entry name" value="Regulatory protein AraC"/>
    <property type="match status" value="1"/>
</dbReference>